<dbReference type="AlphaFoldDB" id="A0A4U0EX45"/>
<protein>
    <submittedName>
        <fullName evidence="2">Beta-lactamase family protein</fullName>
    </submittedName>
</protein>
<dbReference type="GO" id="GO:0008233">
    <property type="term" value="F:peptidase activity"/>
    <property type="evidence" value="ECO:0007669"/>
    <property type="project" value="TreeGrafter"/>
</dbReference>
<sequence>MKKSSILLFAFILFISCKSTDLRTQQKINSARVIAEKFLELEKIPGMSISVSQNNKLIWSEGFGYSNIETKEKVSPKTTQFRIASISKSLTAVALAKLMDDGKLDFNKSIYTYVPDFPKKAYDFTVRQVGGHIAGIRHYDYSNNEKELFNVKKMSIVEGLDIFKNDSLLFKPGSKYSYSTYGWNLLSVVVQNASGVEFNKYMKETIFNPLKMNSTTIGLVDKEMPNRTQFYIKDNDKVIVGPKVSNEYKAAGGGFIATSEDLIKFGNEIIKPTIISKVSLKELITPQYTQDGKSTEYGIGFGVVNTKNGTPRYSHSGGGIGSTTFLMIFPEENVVISIVTNLSQVPIRQLTAKLEDVFID</sequence>
<reference evidence="2 3" key="1">
    <citation type="submission" date="2019-04" db="EMBL/GenBank/DDBJ databases">
        <title>Lacinutrix sp. nov., isolated from marine water.</title>
        <authorList>
            <person name="Kim W."/>
        </authorList>
    </citation>
    <scope>NUCLEOTIDE SEQUENCE [LARGE SCALE GENOMIC DNA]</scope>
    <source>
        <strain evidence="2 3">CAU 1491</strain>
    </source>
</reference>
<dbReference type="PANTHER" id="PTHR46520:SF1">
    <property type="entry name" value="SERINE BETA-LACTAMASE-LIKE PROTEIN LACTB, MITOCHONDRIAL"/>
    <property type="match status" value="1"/>
</dbReference>
<dbReference type="InterPro" id="IPR001466">
    <property type="entry name" value="Beta-lactam-related"/>
</dbReference>
<comment type="caution">
    <text evidence="2">The sequence shown here is derived from an EMBL/GenBank/DDBJ whole genome shotgun (WGS) entry which is preliminary data.</text>
</comment>
<dbReference type="InterPro" id="IPR012338">
    <property type="entry name" value="Beta-lactam/transpept-like"/>
</dbReference>
<dbReference type="Pfam" id="PF00144">
    <property type="entry name" value="Beta-lactamase"/>
    <property type="match status" value="1"/>
</dbReference>
<dbReference type="RefSeq" id="WP_136842466.1">
    <property type="nucleotide sequence ID" value="NZ_SUPL01000003.1"/>
</dbReference>
<dbReference type="PROSITE" id="PS51257">
    <property type="entry name" value="PROKAR_LIPOPROTEIN"/>
    <property type="match status" value="1"/>
</dbReference>
<dbReference type="GO" id="GO:0019216">
    <property type="term" value="P:regulation of lipid metabolic process"/>
    <property type="evidence" value="ECO:0007669"/>
    <property type="project" value="TreeGrafter"/>
</dbReference>
<dbReference type="Proteomes" id="UP000307657">
    <property type="component" value="Unassembled WGS sequence"/>
</dbReference>
<dbReference type="InterPro" id="IPR052794">
    <property type="entry name" value="Mito_Ser_Protease_LACTB"/>
</dbReference>
<dbReference type="EMBL" id="SUPL01000003">
    <property type="protein sequence ID" value="TJY36388.1"/>
    <property type="molecule type" value="Genomic_DNA"/>
</dbReference>
<dbReference type="GO" id="GO:0006508">
    <property type="term" value="P:proteolysis"/>
    <property type="evidence" value="ECO:0007669"/>
    <property type="project" value="TreeGrafter"/>
</dbReference>
<accession>A0A4U0EX45</accession>
<proteinExistence type="predicted"/>
<feature type="domain" description="Beta-lactamase-related" evidence="1">
    <location>
        <begin position="38"/>
        <end position="344"/>
    </location>
</feature>
<evidence type="ECO:0000259" key="1">
    <source>
        <dbReference type="Pfam" id="PF00144"/>
    </source>
</evidence>
<keyword evidence="3" id="KW-1185">Reference proteome</keyword>
<dbReference type="PANTHER" id="PTHR46520">
    <property type="entry name" value="SERINE BETA-LACTAMASE-LIKE PROTEIN LACTB, MITOCHONDRIAL"/>
    <property type="match status" value="1"/>
</dbReference>
<dbReference type="Gene3D" id="3.40.710.10">
    <property type="entry name" value="DD-peptidase/beta-lactamase superfamily"/>
    <property type="match status" value="1"/>
</dbReference>
<name>A0A4U0EX45_9FLAO</name>
<evidence type="ECO:0000313" key="3">
    <source>
        <dbReference type="Proteomes" id="UP000307657"/>
    </source>
</evidence>
<evidence type="ECO:0000313" key="2">
    <source>
        <dbReference type="EMBL" id="TJY36388.1"/>
    </source>
</evidence>
<dbReference type="OrthoDB" id="9793489at2"/>
<dbReference type="SUPFAM" id="SSF56601">
    <property type="entry name" value="beta-lactamase/transpeptidase-like"/>
    <property type="match status" value="1"/>
</dbReference>
<gene>
    <name evidence="2" type="ORF">E5167_06915</name>
</gene>
<organism evidence="2 3">
    <name type="scientific">Pontimicrobium aquaticum</name>
    <dbReference type="NCBI Taxonomy" id="2565367"/>
    <lineage>
        <taxon>Bacteria</taxon>
        <taxon>Pseudomonadati</taxon>
        <taxon>Bacteroidota</taxon>
        <taxon>Flavobacteriia</taxon>
        <taxon>Flavobacteriales</taxon>
        <taxon>Flavobacteriaceae</taxon>
        <taxon>Pontimicrobium</taxon>
    </lineage>
</organism>